<evidence type="ECO:0000313" key="3">
    <source>
        <dbReference type="Proteomes" id="UP000076871"/>
    </source>
</evidence>
<name>A0A165F3M1_9APHY</name>
<keyword evidence="3" id="KW-1185">Reference proteome</keyword>
<organism evidence="2 3">
    <name type="scientific">Laetiporus sulphureus 93-53</name>
    <dbReference type="NCBI Taxonomy" id="1314785"/>
    <lineage>
        <taxon>Eukaryota</taxon>
        <taxon>Fungi</taxon>
        <taxon>Dikarya</taxon>
        <taxon>Basidiomycota</taxon>
        <taxon>Agaricomycotina</taxon>
        <taxon>Agaricomycetes</taxon>
        <taxon>Polyporales</taxon>
        <taxon>Laetiporus</taxon>
    </lineage>
</organism>
<dbReference type="AlphaFoldDB" id="A0A165F3M1"/>
<feature type="region of interest" description="Disordered" evidence="1">
    <location>
        <begin position="33"/>
        <end position="59"/>
    </location>
</feature>
<proteinExistence type="predicted"/>
<protein>
    <submittedName>
        <fullName evidence="2">Uncharacterized protein</fullName>
    </submittedName>
</protein>
<accession>A0A165F3M1</accession>
<evidence type="ECO:0000256" key="1">
    <source>
        <dbReference type="SAM" id="MobiDB-lite"/>
    </source>
</evidence>
<dbReference type="EMBL" id="KV427615">
    <property type="protein sequence ID" value="KZT08311.1"/>
    <property type="molecule type" value="Genomic_DNA"/>
</dbReference>
<reference evidence="2 3" key="1">
    <citation type="journal article" date="2016" name="Mol. Biol. Evol.">
        <title>Comparative Genomics of Early-Diverging Mushroom-Forming Fungi Provides Insights into the Origins of Lignocellulose Decay Capabilities.</title>
        <authorList>
            <person name="Nagy L.G."/>
            <person name="Riley R."/>
            <person name="Tritt A."/>
            <person name="Adam C."/>
            <person name="Daum C."/>
            <person name="Floudas D."/>
            <person name="Sun H."/>
            <person name="Yadav J.S."/>
            <person name="Pangilinan J."/>
            <person name="Larsson K.H."/>
            <person name="Matsuura K."/>
            <person name="Barry K."/>
            <person name="Labutti K."/>
            <person name="Kuo R."/>
            <person name="Ohm R.A."/>
            <person name="Bhattacharya S.S."/>
            <person name="Shirouzu T."/>
            <person name="Yoshinaga Y."/>
            <person name="Martin F.M."/>
            <person name="Grigoriev I.V."/>
            <person name="Hibbett D.S."/>
        </authorList>
    </citation>
    <scope>NUCLEOTIDE SEQUENCE [LARGE SCALE GENOMIC DNA]</scope>
    <source>
        <strain evidence="2 3">93-53</strain>
    </source>
</reference>
<evidence type="ECO:0000313" key="2">
    <source>
        <dbReference type="EMBL" id="KZT08311.1"/>
    </source>
</evidence>
<sequence>MRSLQSTPQHATSLEEFAFSSCESTIPSHALESPARDVWRSTPAFPSPTRAGTLARSTRNDADRAHILWTRAVIRRTRAGPYASHVHFGVVSTDIFSMYPSESFHHIYQALVLLWHAT</sequence>
<dbReference type="Proteomes" id="UP000076871">
    <property type="component" value="Unassembled WGS sequence"/>
</dbReference>
<dbReference type="RefSeq" id="XP_040766051.1">
    <property type="nucleotide sequence ID" value="XM_040908479.1"/>
</dbReference>
<gene>
    <name evidence="2" type="ORF">LAESUDRAFT_723801</name>
</gene>
<dbReference type="GeneID" id="63825508"/>
<dbReference type="InParanoid" id="A0A165F3M1"/>